<evidence type="ECO:0000313" key="2">
    <source>
        <dbReference type="Proteomes" id="UP000521943"/>
    </source>
</evidence>
<gene>
    <name evidence="1" type="ORF">DFP72DRAFT_827160</name>
</gene>
<dbReference type="AlphaFoldDB" id="A0A8H6LWH4"/>
<dbReference type="EMBL" id="JACGCI010000136">
    <property type="protein sequence ID" value="KAF6743766.1"/>
    <property type="molecule type" value="Genomic_DNA"/>
</dbReference>
<dbReference type="OrthoDB" id="2736048at2759"/>
<dbReference type="Proteomes" id="UP000521943">
    <property type="component" value="Unassembled WGS sequence"/>
</dbReference>
<sequence length="116" mass="13204">ISALIYEASDFYSSLISVPTLTSKDSNLQFPCFEALIGVNNHECIVSVLDSGQRERKFLLVCQLDPHNAQNKLISRLRPNSEGWKGSILIMRIGQRRSFVHLTKEDRDNAWKAVEK</sequence>
<evidence type="ECO:0000313" key="1">
    <source>
        <dbReference type="EMBL" id="KAF6743766.1"/>
    </source>
</evidence>
<feature type="non-terminal residue" evidence="1">
    <location>
        <position position="1"/>
    </location>
</feature>
<reference evidence="1 2" key="1">
    <citation type="submission" date="2020-07" db="EMBL/GenBank/DDBJ databases">
        <title>Comparative genomics of pyrophilous fungi reveals a link between fire events and developmental genes.</title>
        <authorList>
            <consortium name="DOE Joint Genome Institute"/>
            <person name="Steindorff A.S."/>
            <person name="Carver A."/>
            <person name="Calhoun S."/>
            <person name="Stillman K."/>
            <person name="Liu H."/>
            <person name="Lipzen A."/>
            <person name="Pangilinan J."/>
            <person name="Labutti K."/>
            <person name="Bruns T.D."/>
            <person name="Grigoriev I.V."/>
        </authorList>
    </citation>
    <scope>NUCLEOTIDE SEQUENCE [LARGE SCALE GENOMIC DNA]</scope>
    <source>
        <strain evidence="1 2">CBS 144469</strain>
    </source>
</reference>
<keyword evidence="2" id="KW-1185">Reference proteome</keyword>
<comment type="caution">
    <text evidence="1">The sequence shown here is derived from an EMBL/GenBank/DDBJ whole genome shotgun (WGS) entry which is preliminary data.</text>
</comment>
<accession>A0A8H6LWH4</accession>
<organism evidence="1 2">
    <name type="scientific">Ephemerocybe angulata</name>
    <dbReference type="NCBI Taxonomy" id="980116"/>
    <lineage>
        <taxon>Eukaryota</taxon>
        <taxon>Fungi</taxon>
        <taxon>Dikarya</taxon>
        <taxon>Basidiomycota</taxon>
        <taxon>Agaricomycotina</taxon>
        <taxon>Agaricomycetes</taxon>
        <taxon>Agaricomycetidae</taxon>
        <taxon>Agaricales</taxon>
        <taxon>Agaricineae</taxon>
        <taxon>Psathyrellaceae</taxon>
        <taxon>Ephemerocybe</taxon>
    </lineage>
</organism>
<protein>
    <submittedName>
        <fullName evidence="1">Uncharacterized protein</fullName>
    </submittedName>
</protein>
<name>A0A8H6LWH4_9AGAR</name>
<proteinExistence type="predicted"/>